<keyword evidence="2" id="KW-0732">Signal</keyword>
<protein>
    <submittedName>
        <fullName evidence="3">Uncharacterized protein</fullName>
    </submittedName>
</protein>
<reference evidence="3 4" key="1">
    <citation type="submission" date="2016-10" db="EMBL/GenBank/DDBJ databases">
        <authorList>
            <person name="de Groot N.N."/>
        </authorList>
    </citation>
    <scope>NUCLEOTIDE SEQUENCE [LARGE SCALE GENOMIC DNA]</scope>
    <source>
        <strain evidence="3 4">CGMCC 4.6533</strain>
    </source>
</reference>
<feature type="chain" id="PRO_5011461424" evidence="2">
    <location>
        <begin position="27"/>
        <end position="64"/>
    </location>
</feature>
<feature type="signal peptide" evidence="2">
    <location>
        <begin position="1"/>
        <end position="26"/>
    </location>
</feature>
<dbReference type="RefSeq" id="WP_090946216.1">
    <property type="nucleotide sequence ID" value="NZ_FNDJ01000037.1"/>
</dbReference>
<gene>
    <name evidence="3" type="ORF">SAMN05421869_13725</name>
</gene>
<proteinExistence type="predicted"/>
<evidence type="ECO:0000256" key="2">
    <source>
        <dbReference type="SAM" id="SignalP"/>
    </source>
</evidence>
<dbReference type="Proteomes" id="UP000199202">
    <property type="component" value="Unassembled WGS sequence"/>
</dbReference>
<name>A0A1G9QVE5_9ACTN</name>
<evidence type="ECO:0000313" key="4">
    <source>
        <dbReference type="Proteomes" id="UP000199202"/>
    </source>
</evidence>
<evidence type="ECO:0000313" key="3">
    <source>
        <dbReference type="EMBL" id="SDM14986.1"/>
    </source>
</evidence>
<keyword evidence="4" id="KW-1185">Reference proteome</keyword>
<evidence type="ECO:0000256" key="1">
    <source>
        <dbReference type="SAM" id="MobiDB-lite"/>
    </source>
</evidence>
<sequence length="64" mass="6889">MQTKRLITVATVAVAMLFAGAVSALADAPSEHPTSGDTPWDLNEDTPWDLGGNTPWDYADTPWD</sequence>
<accession>A0A1G9QVE5</accession>
<dbReference type="EMBL" id="FNDJ01000037">
    <property type="protein sequence ID" value="SDM14986.1"/>
    <property type="molecule type" value="Genomic_DNA"/>
</dbReference>
<feature type="region of interest" description="Disordered" evidence="1">
    <location>
        <begin position="27"/>
        <end position="64"/>
    </location>
</feature>
<organism evidence="3 4">
    <name type="scientific">Nonomuraea jiangxiensis</name>
    <dbReference type="NCBI Taxonomy" id="633440"/>
    <lineage>
        <taxon>Bacteria</taxon>
        <taxon>Bacillati</taxon>
        <taxon>Actinomycetota</taxon>
        <taxon>Actinomycetes</taxon>
        <taxon>Streptosporangiales</taxon>
        <taxon>Streptosporangiaceae</taxon>
        <taxon>Nonomuraea</taxon>
    </lineage>
</organism>
<dbReference type="AlphaFoldDB" id="A0A1G9QVE5"/>
<dbReference type="STRING" id="633440.SAMN05421869_13725"/>